<accession>A0A497EKI0</accession>
<evidence type="ECO:0000256" key="6">
    <source>
        <dbReference type="ARBA" id="ARBA00022989"/>
    </source>
</evidence>
<feature type="domain" description="SLC41A/MgtE integral membrane" evidence="10">
    <location>
        <begin position="46"/>
        <end position="178"/>
    </location>
</feature>
<feature type="transmembrane region" description="Helical" evidence="9">
    <location>
        <begin position="159"/>
        <end position="187"/>
    </location>
</feature>
<dbReference type="AlphaFoldDB" id="A0A497EKI0"/>
<comment type="caution">
    <text evidence="11">The sequence shown here is derived from an EMBL/GenBank/DDBJ whole genome shotgun (WGS) entry which is preliminary data.</text>
</comment>
<dbReference type="InterPro" id="IPR006667">
    <property type="entry name" value="SLC41_membr_dom"/>
</dbReference>
<evidence type="ECO:0000256" key="9">
    <source>
        <dbReference type="SAM" id="Phobius"/>
    </source>
</evidence>
<keyword evidence="3" id="KW-0813">Transport</keyword>
<dbReference type="GO" id="GO:0008324">
    <property type="term" value="F:monoatomic cation transmembrane transporter activity"/>
    <property type="evidence" value="ECO:0007669"/>
    <property type="project" value="InterPro"/>
</dbReference>
<feature type="transmembrane region" description="Helical" evidence="9">
    <location>
        <begin position="223"/>
        <end position="241"/>
    </location>
</feature>
<evidence type="ECO:0000256" key="5">
    <source>
        <dbReference type="ARBA" id="ARBA00022842"/>
    </source>
</evidence>
<feature type="transmembrane region" description="Helical" evidence="9">
    <location>
        <begin position="336"/>
        <end position="356"/>
    </location>
</feature>
<evidence type="ECO:0000256" key="8">
    <source>
        <dbReference type="ARBA" id="ARBA00023136"/>
    </source>
</evidence>
<dbReference type="PANTHER" id="PTHR16228">
    <property type="entry name" value="DIVALENT CATION TRANSPORTER SOLUTE CARRIER FAMILY 41"/>
    <property type="match status" value="1"/>
</dbReference>
<feature type="non-terminal residue" evidence="11">
    <location>
        <position position="1"/>
    </location>
</feature>
<dbReference type="EMBL" id="QMQV01000135">
    <property type="protein sequence ID" value="RLE47322.1"/>
    <property type="molecule type" value="Genomic_DNA"/>
</dbReference>
<dbReference type="InterPro" id="IPR045349">
    <property type="entry name" value="SLC41A1-3"/>
</dbReference>
<evidence type="ECO:0000313" key="11">
    <source>
        <dbReference type="EMBL" id="RLE47322.1"/>
    </source>
</evidence>
<organism evidence="11 12">
    <name type="scientific">Thermoproteota archaeon</name>
    <dbReference type="NCBI Taxonomy" id="2056631"/>
    <lineage>
        <taxon>Archaea</taxon>
        <taxon>Thermoproteota</taxon>
    </lineage>
</organism>
<keyword evidence="4 9" id="KW-0812">Transmembrane</keyword>
<dbReference type="SUPFAM" id="SSF161093">
    <property type="entry name" value="MgtE membrane domain-like"/>
    <property type="match status" value="2"/>
</dbReference>
<feature type="transmembrane region" description="Helical" evidence="9">
    <location>
        <begin position="193"/>
        <end position="211"/>
    </location>
</feature>
<dbReference type="Pfam" id="PF01769">
    <property type="entry name" value="MgtE"/>
    <property type="match status" value="2"/>
</dbReference>
<comment type="subcellular location">
    <subcellularLocation>
        <location evidence="1">Membrane</location>
        <topology evidence="1">Multi-pass membrane protein</topology>
    </subcellularLocation>
</comment>
<sequence length="392" mass="42931">KSRLAYTVKQSLIAFLPGLGELIAGWMISRTVPMLDIKPWILIAYPMLLTSRGNVAGILSGNLSTLLNIGIVKPSLRKNTHVFYALISGTIFLTIITGLVGGLLTLLSFFMFYPLSILDFYEILGVYLSTAIFSSFLTIPVTALVGISSFRFGLDPDIVVYPIMSTLTDIVISISYFFMINLIIGLLNVIEGLLMLSIFLLLSFLFVFRFFKSDVFIRLVKESCLIVVILILVASLSGNILSTLRSEIIKNPAILIVFPALTCTAGDIGSVIGSMMTTKLVIGFLKPGFNIVIKMLPEILGTEIVGAMLFMIYGLIGSVTEYMGVIETLRNILVTLSSNIICFPIILLISLVTAILTFRRGWNPDNFVIPIEATLADLITTISLVLACMILL</sequence>
<feature type="transmembrane region" description="Helical" evidence="9">
    <location>
        <begin position="368"/>
        <end position="391"/>
    </location>
</feature>
<keyword evidence="5" id="KW-0460">Magnesium</keyword>
<feature type="transmembrane region" description="Helical" evidence="9">
    <location>
        <begin position="49"/>
        <end position="71"/>
    </location>
</feature>
<feature type="transmembrane region" description="Helical" evidence="9">
    <location>
        <begin position="124"/>
        <end position="147"/>
    </location>
</feature>
<protein>
    <recommendedName>
        <fullName evidence="10">SLC41A/MgtE integral membrane domain-containing protein</fullName>
    </recommendedName>
</protein>
<dbReference type="Proteomes" id="UP000278475">
    <property type="component" value="Unassembled WGS sequence"/>
</dbReference>
<feature type="transmembrane region" description="Helical" evidence="9">
    <location>
        <begin position="12"/>
        <end position="29"/>
    </location>
</feature>
<keyword evidence="8 9" id="KW-0472">Membrane</keyword>
<evidence type="ECO:0000256" key="2">
    <source>
        <dbReference type="ARBA" id="ARBA00009749"/>
    </source>
</evidence>
<dbReference type="InterPro" id="IPR036739">
    <property type="entry name" value="SLC41_membr_dom_sf"/>
</dbReference>
<dbReference type="GO" id="GO:0016020">
    <property type="term" value="C:membrane"/>
    <property type="evidence" value="ECO:0007669"/>
    <property type="project" value="UniProtKB-SubCell"/>
</dbReference>
<feature type="transmembrane region" description="Helical" evidence="9">
    <location>
        <begin position="83"/>
        <end position="112"/>
    </location>
</feature>
<keyword evidence="7" id="KW-0406">Ion transport</keyword>
<evidence type="ECO:0000256" key="4">
    <source>
        <dbReference type="ARBA" id="ARBA00022692"/>
    </source>
</evidence>
<evidence type="ECO:0000259" key="10">
    <source>
        <dbReference type="Pfam" id="PF01769"/>
    </source>
</evidence>
<reference evidence="11 12" key="1">
    <citation type="submission" date="2018-06" db="EMBL/GenBank/DDBJ databases">
        <title>Extensive metabolic versatility and redundancy in microbially diverse, dynamic hydrothermal sediments.</title>
        <authorList>
            <person name="Dombrowski N."/>
            <person name="Teske A."/>
            <person name="Baker B.J."/>
        </authorList>
    </citation>
    <scope>NUCLEOTIDE SEQUENCE [LARGE SCALE GENOMIC DNA]</scope>
    <source>
        <strain evidence="11">B66_G16</strain>
    </source>
</reference>
<comment type="similarity">
    <text evidence="2">Belongs to the SLC41A transporter family.</text>
</comment>
<feature type="transmembrane region" description="Helical" evidence="9">
    <location>
        <begin position="253"/>
        <end position="274"/>
    </location>
</feature>
<feature type="domain" description="SLC41A/MgtE integral membrane" evidence="10">
    <location>
        <begin position="259"/>
        <end position="386"/>
    </location>
</feature>
<keyword evidence="6 9" id="KW-1133">Transmembrane helix</keyword>
<evidence type="ECO:0000313" key="12">
    <source>
        <dbReference type="Proteomes" id="UP000278475"/>
    </source>
</evidence>
<evidence type="ECO:0000256" key="3">
    <source>
        <dbReference type="ARBA" id="ARBA00022448"/>
    </source>
</evidence>
<evidence type="ECO:0000256" key="7">
    <source>
        <dbReference type="ARBA" id="ARBA00023065"/>
    </source>
</evidence>
<dbReference type="Gene3D" id="1.10.357.20">
    <property type="entry name" value="SLC41 divalent cation transporters, integral membrane domain"/>
    <property type="match status" value="2"/>
</dbReference>
<gene>
    <name evidence="11" type="ORF">DRJ31_09010</name>
</gene>
<dbReference type="PANTHER" id="PTHR16228:SF7">
    <property type="entry name" value="SLC41A_MGTE INTEGRAL MEMBRANE DOMAIN-CONTAINING PROTEIN"/>
    <property type="match status" value="1"/>
</dbReference>
<evidence type="ECO:0000256" key="1">
    <source>
        <dbReference type="ARBA" id="ARBA00004141"/>
    </source>
</evidence>
<name>A0A497EKI0_9CREN</name>
<proteinExistence type="inferred from homology"/>